<evidence type="ECO:0000256" key="1">
    <source>
        <dbReference type="ARBA" id="ARBA00012513"/>
    </source>
</evidence>
<dbReference type="PRINTS" id="PR01950">
    <property type="entry name" value="LANCSUPER"/>
</dbReference>
<sequence length="906" mass="96556">MAREAAPMTADRPEPWLLDTVVEAVGGGLSGWRIVPSHDSLQPWIAAFPPGPDLPRQGWKLHVSSYVSTAAETLRRALPPLVTLGVAFKVLGSLSWLERLNCGGAGISQVGKFITVYPQDEDSALEIAAALAAATRGMRGPHIPSDRSYADGSVVFYRYGGFDGTRMQTLLGDIVLAVLDPDGRLVPDLREATPSVPEWADDPFRRNGMGASPALARTVAGRYRPVMTLAHSPGAVVQLALDLATPCACILKRAAKRPVNQGSEAGDGAAALRRETAVLLRLSGRRVTPEVLDVVEDDDELILVLEDLGGETLDRHVRGLAGSGRSCSTARVVDLGAAIADALSVLHEAGHVHGDLKSANIMLPADGPVRLIDLELAHPVGARDRPAEAGTRGYLSPACRAGEAVSPADDIYALGAVLYLLATGAEPSRAPDPHDLLARQLGQLRPAVDGSLSKIVSRCLDPDPERRFSSAREVRRALLTVGENLSPQPPAPPDAAELDLTRASDLLELARRSGDFICAHAEYSEQGVTWRSEYYVGKGLVGRDINTGMAGTVLGLAELAQELRVPRHMGVLRAAARTLDAMPAVPGDRPRGLYVGEMGVVAALLRAGQVLSDEDLVGLAVDRAAAQPAADLDDSPDLFHGLAGRLRVHLMLWDETGDGRSLDRAVHCGDTLLRQREGGHGTAHWRIPPGYGDLSGKSLLGYAHGAAGIADALLDLYEATGASGYEEAAREAAGWIADQAIRCLEDLTGVAWPMAEGGRAHPPFWCHGATGIGRMLLHARRLGLEPDPTETLQRVCRSVALAARWSGPTLCHGLAGNAEFLWDAGLAMDDGELLAQARGLINILPAFAVDSPYGRAWISDAPRQITPDYLVGYAGIPVVLLRMARPRRRYQLSREGFRYGAYKASH</sequence>
<feature type="binding site" evidence="7">
    <location>
        <position position="812"/>
    </location>
    <ligand>
        <name>Zn(2+)</name>
        <dbReference type="ChEBI" id="CHEBI:29105"/>
    </ligand>
</feature>
<protein>
    <recommendedName>
        <fullName evidence="1">non-specific serine/threonine protein kinase</fullName>
        <ecNumber evidence="1">2.7.11.1</ecNumber>
    </recommendedName>
</protein>
<evidence type="ECO:0000256" key="7">
    <source>
        <dbReference type="PIRSR" id="PIRSR607822-1"/>
    </source>
</evidence>
<accession>A0A7W9THZ9</accession>
<evidence type="ECO:0000256" key="6">
    <source>
        <dbReference type="ARBA" id="ARBA00022840"/>
    </source>
</evidence>
<dbReference type="Pfam" id="PF00069">
    <property type="entry name" value="Pkinase"/>
    <property type="match status" value="1"/>
</dbReference>
<dbReference type="SUPFAM" id="SSF56112">
    <property type="entry name" value="Protein kinase-like (PK-like)"/>
    <property type="match status" value="1"/>
</dbReference>
<dbReference type="Gene3D" id="1.50.10.10">
    <property type="match status" value="1"/>
</dbReference>
<evidence type="ECO:0000313" key="10">
    <source>
        <dbReference type="Proteomes" id="UP000591537"/>
    </source>
</evidence>
<dbReference type="GO" id="GO:0031179">
    <property type="term" value="P:peptide modification"/>
    <property type="evidence" value="ECO:0007669"/>
    <property type="project" value="InterPro"/>
</dbReference>
<dbReference type="RefSeq" id="WP_184566563.1">
    <property type="nucleotide sequence ID" value="NZ_BAAARS010000012.1"/>
</dbReference>
<dbReference type="PROSITE" id="PS50011">
    <property type="entry name" value="PROTEIN_KINASE_DOM"/>
    <property type="match status" value="1"/>
</dbReference>
<dbReference type="EC" id="2.7.11.1" evidence="1"/>
<evidence type="ECO:0000256" key="2">
    <source>
        <dbReference type="ARBA" id="ARBA00022527"/>
    </source>
</evidence>
<dbReference type="InterPro" id="IPR057929">
    <property type="entry name" value="RamC_N"/>
</dbReference>
<evidence type="ECO:0000313" key="9">
    <source>
        <dbReference type="EMBL" id="MBB6081098.1"/>
    </source>
</evidence>
<dbReference type="InterPro" id="IPR007822">
    <property type="entry name" value="LANC-like"/>
</dbReference>
<dbReference type="InterPro" id="IPR000719">
    <property type="entry name" value="Prot_kinase_dom"/>
</dbReference>
<keyword evidence="4" id="KW-0547">Nucleotide-binding</keyword>
<keyword evidence="7" id="KW-0479">Metal-binding</keyword>
<keyword evidence="2" id="KW-0723">Serine/threonine-protein kinase</keyword>
<dbReference type="SMART" id="SM01260">
    <property type="entry name" value="LANC_like"/>
    <property type="match status" value="1"/>
</dbReference>
<proteinExistence type="predicted"/>
<dbReference type="AlphaFoldDB" id="A0A7W9THZ9"/>
<evidence type="ECO:0000256" key="5">
    <source>
        <dbReference type="ARBA" id="ARBA00022777"/>
    </source>
</evidence>
<feature type="domain" description="Protein kinase" evidence="8">
    <location>
        <begin position="223"/>
        <end position="479"/>
    </location>
</feature>
<dbReference type="CDD" id="cd14014">
    <property type="entry name" value="STKc_PknB_like"/>
    <property type="match status" value="1"/>
</dbReference>
<keyword evidence="6" id="KW-0067">ATP-binding</keyword>
<dbReference type="PANTHER" id="PTHR43289">
    <property type="entry name" value="MITOGEN-ACTIVATED PROTEIN KINASE KINASE KINASE 20-RELATED"/>
    <property type="match status" value="1"/>
</dbReference>
<dbReference type="GO" id="GO:0046872">
    <property type="term" value="F:metal ion binding"/>
    <property type="evidence" value="ECO:0007669"/>
    <property type="project" value="UniProtKB-KW"/>
</dbReference>
<gene>
    <name evidence="9" type="ORF">HNR57_007049</name>
</gene>
<keyword evidence="7" id="KW-0862">Zinc</keyword>
<dbReference type="GO" id="GO:0004674">
    <property type="term" value="F:protein serine/threonine kinase activity"/>
    <property type="evidence" value="ECO:0007669"/>
    <property type="project" value="UniProtKB-KW"/>
</dbReference>
<dbReference type="Proteomes" id="UP000591537">
    <property type="component" value="Unassembled WGS sequence"/>
</dbReference>
<dbReference type="InterPro" id="IPR012341">
    <property type="entry name" value="6hp_glycosidase-like_sf"/>
</dbReference>
<dbReference type="SUPFAM" id="SSF158745">
    <property type="entry name" value="LanC-like"/>
    <property type="match status" value="1"/>
</dbReference>
<dbReference type="EMBL" id="JACHGV010000015">
    <property type="protein sequence ID" value="MBB6081098.1"/>
    <property type="molecule type" value="Genomic_DNA"/>
</dbReference>
<name>A0A7W9THZ9_9ACTN</name>
<dbReference type="Gene3D" id="1.10.510.10">
    <property type="entry name" value="Transferase(Phosphotransferase) domain 1"/>
    <property type="match status" value="1"/>
</dbReference>
<evidence type="ECO:0000259" key="8">
    <source>
        <dbReference type="PROSITE" id="PS50011"/>
    </source>
</evidence>
<evidence type="ECO:0000256" key="3">
    <source>
        <dbReference type="ARBA" id="ARBA00022679"/>
    </source>
</evidence>
<organism evidence="9 10">
    <name type="scientific">Streptomyces paradoxus</name>
    <dbReference type="NCBI Taxonomy" id="66375"/>
    <lineage>
        <taxon>Bacteria</taxon>
        <taxon>Bacillati</taxon>
        <taxon>Actinomycetota</taxon>
        <taxon>Actinomycetes</taxon>
        <taxon>Kitasatosporales</taxon>
        <taxon>Streptomycetaceae</taxon>
        <taxon>Streptomyces</taxon>
    </lineage>
</organism>
<dbReference type="Pfam" id="PF05147">
    <property type="entry name" value="LANC_like"/>
    <property type="match status" value="1"/>
</dbReference>
<keyword evidence="10" id="KW-1185">Reference proteome</keyword>
<dbReference type="GO" id="GO:0005524">
    <property type="term" value="F:ATP binding"/>
    <property type="evidence" value="ECO:0007669"/>
    <property type="project" value="UniProtKB-KW"/>
</dbReference>
<reference evidence="9 10" key="1">
    <citation type="submission" date="2020-08" db="EMBL/GenBank/DDBJ databases">
        <title>Genomic Encyclopedia of Type Strains, Phase IV (KMG-IV): sequencing the most valuable type-strain genomes for metagenomic binning, comparative biology and taxonomic classification.</title>
        <authorList>
            <person name="Goeker M."/>
        </authorList>
    </citation>
    <scope>NUCLEOTIDE SEQUENCE [LARGE SCALE GENOMIC DNA]</scope>
    <source>
        <strain evidence="9 10">DSM 43350</strain>
    </source>
</reference>
<dbReference type="PANTHER" id="PTHR43289:SF6">
    <property type="entry name" value="SERINE_THREONINE-PROTEIN KINASE NEKL-3"/>
    <property type="match status" value="1"/>
</dbReference>
<dbReference type="SMART" id="SM00220">
    <property type="entry name" value="S_TKc"/>
    <property type="match status" value="1"/>
</dbReference>
<dbReference type="Pfam" id="PF25816">
    <property type="entry name" value="RamC_N"/>
    <property type="match status" value="1"/>
</dbReference>
<evidence type="ECO:0000256" key="4">
    <source>
        <dbReference type="ARBA" id="ARBA00022741"/>
    </source>
</evidence>
<keyword evidence="5" id="KW-0418">Kinase</keyword>
<feature type="binding site" evidence="7">
    <location>
        <position position="766"/>
    </location>
    <ligand>
        <name>Zn(2+)</name>
        <dbReference type="ChEBI" id="CHEBI:29105"/>
    </ligand>
</feature>
<dbReference type="GO" id="GO:0005975">
    <property type="term" value="P:carbohydrate metabolic process"/>
    <property type="evidence" value="ECO:0007669"/>
    <property type="project" value="InterPro"/>
</dbReference>
<feature type="binding site" evidence="7">
    <location>
        <position position="811"/>
    </location>
    <ligand>
        <name>Zn(2+)</name>
        <dbReference type="ChEBI" id="CHEBI:29105"/>
    </ligand>
</feature>
<keyword evidence="3" id="KW-0808">Transferase</keyword>
<comment type="caution">
    <text evidence="9">The sequence shown here is derived from an EMBL/GenBank/DDBJ whole genome shotgun (WGS) entry which is preliminary data.</text>
</comment>
<dbReference type="InterPro" id="IPR011009">
    <property type="entry name" value="Kinase-like_dom_sf"/>
</dbReference>